<evidence type="ECO:0000313" key="4">
    <source>
        <dbReference type="EMBL" id="KAK0505393.1"/>
    </source>
</evidence>
<proteinExistence type="predicted"/>
<dbReference type="InterPro" id="IPR013094">
    <property type="entry name" value="AB_hydrolase_3"/>
</dbReference>
<dbReference type="InterPro" id="IPR029058">
    <property type="entry name" value="AB_hydrolase_fold"/>
</dbReference>
<comment type="caution">
    <text evidence="4">The sequence shown here is derived from an EMBL/GenBank/DDBJ whole genome shotgun (WGS) entry which is preliminary data.</text>
</comment>
<dbReference type="Proteomes" id="UP001175228">
    <property type="component" value="Unassembled WGS sequence"/>
</dbReference>
<dbReference type="EMBL" id="JAUEPU010000002">
    <property type="protein sequence ID" value="KAK0505393.1"/>
    <property type="molecule type" value="Genomic_DNA"/>
</dbReference>
<sequence>MPVNPLTVRTVLRVPPLLLKTLLKHYFNRIVKKKPGKSSTRLRHDEILYDETFSLLKVRLLCVRVQTCHSHTIEEFQAFSNIQTSSPRQFHVERSVVPMSSCDDAAKYLVQALGGQDATRRVAGGVKWWQARATNGVDAEWIMTKKDLREANKRDKGRTTAIATPATPPVEESKAHIEAPAMDNDPKMDEMRCFLYLHGGGYYVGSIDQERSSIHQYARLMNGRVFAINYRLAPQYPFPCAIQDALAAYLYLIKPPPEAKHRAIKPSHILLTGDSAGGGLSLALLQVLRDSGLPLPAGAVLVSPWCDLNHSFPSVTTNTDTDILPKYGLSISKPSPLWPPPLQIPWAAADTLTAQDPESQTIYSRPNESGEALKIEWQMHPYAQNSLLKHPLVSPVLSYLGGLPPLLVIASGREVLCDEIIYTAHKAAEPEKFSVREEVRKLYPALDGIDTRYGGTEVHLQVYDDAAHTLPTQFEGTTPGKAAYDAIRSFARRVTGMEITAHTVNSTFPIRTVPMANPFFVQESSYFTRERVSVKGVVRPLEPASDLDAMKMSPEFVGTMSVSAAERFIEGHKLFREKFSHTAKAIERHRMENLRRAENYEEKGWAWPLDEGEVPPPGCNVVRRDTKEARRLAKQMAQQVIKG</sequence>
<organism evidence="4 5">
    <name type="scientific">Armillaria luteobubalina</name>
    <dbReference type="NCBI Taxonomy" id="153913"/>
    <lineage>
        <taxon>Eukaryota</taxon>
        <taxon>Fungi</taxon>
        <taxon>Dikarya</taxon>
        <taxon>Basidiomycota</taxon>
        <taxon>Agaricomycotina</taxon>
        <taxon>Agaricomycetes</taxon>
        <taxon>Agaricomycetidae</taxon>
        <taxon>Agaricales</taxon>
        <taxon>Marasmiineae</taxon>
        <taxon>Physalacriaceae</taxon>
        <taxon>Armillaria</taxon>
    </lineage>
</organism>
<evidence type="ECO:0000313" key="5">
    <source>
        <dbReference type="Proteomes" id="UP001175228"/>
    </source>
</evidence>
<gene>
    <name evidence="4" type="ORF">EDD18DRAFT_1060893</name>
</gene>
<accession>A0AA39UVQ0</accession>
<protein>
    <submittedName>
        <fullName evidence="4">Alpha/beta-hydrolase</fullName>
    </submittedName>
</protein>
<evidence type="ECO:0000256" key="1">
    <source>
        <dbReference type="ARBA" id="ARBA00022801"/>
    </source>
</evidence>
<dbReference type="PANTHER" id="PTHR48081:SF5">
    <property type="entry name" value="ALPHA_BETA HYDROLASE FOLD-3 DOMAIN-CONTAINING PROTEIN"/>
    <property type="match status" value="1"/>
</dbReference>
<feature type="region of interest" description="Disordered" evidence="2">
    <location>
        <begin position="153"/>
        <end position="174"/>
    </location>
</feature>
<dbReference type="InterPro" id="IPR050300">
    <property type="entry name" value="GDXG_lipolytic_enzyme"/>
</dbReference>
<keyword evidence="5" id="KW-1185">Reference proteome</keyword>
<dbReference type="GO" id="GO:0016787">
    <property type="term" value="F:hydrolase activity"/>
    <property type="evidence" value="ECO:0007669"/>
    <property type="project" value="UniProtKB-KW"/>
</dbReference>
<evidence type="ECO:0000256" key="2">
    <source>
        <dbReference type="SAM" id="MobiDB-lite"/>
    </source>
</evidence>
<dbReference type="AlphaFoldDB" id="A0AA39UVQ0"/>
<name>A0AA39UVQ0_9AGAR</name>
<feature type="domain" description="Alpha/beta hydrolase fold-3" evidence="3">
    <location>
        <begin position="195"/>
        <end position="324"/>
    </location>
</feature>
<evidence type="ECO:0000259" key="3">
    <source>
        <dbReference type="Pfam" id="PF07859"/>
    </source>
</evidence>
<dbReference type="Pfam" id="PF07859">
    <property type="entry name" value="Abhydrolase_3"/>
    <property type="match status" value="1"/>
</dbReference>
<keyword evidence="1" id="KW-0378">Hydrolase</keyword>
<dbReference type="PANTHER" id="PTHR48081">
    <property type="entry name" value="AB HYDROLASE SUPERFAMILY PROTEIN C4A8.06C"/>
    <property type="match status" value="1"/>
</dbReference>
<reference evidence="4" key="1">
    <citation type="submission" date="2023-06" db="EMBL/GenBank/DDBJ databases">
        <authorList>
            <consortium name="Lawrence Berkeley National Laboratory"/>
            <person name="Ahrendt S."/>
            <person name="Sahu N."/>
            <person name="Indic B."/>
            <person name="Wong-Bajracharya J."/>
            <person name="Merenyi Z."/>
            <person name="Ke H.-M."/>
            <person name="Monk M."/>
            <person name="Kocsube S."/>
            <person name="Drula E."/>
            <person name="Lipzen A."/>
            <person name="Balint B."/>
            <person name="Henrissat B."/>
            <person name="Andreopoulos B."/>
            <person name="Martin F.M."/>
            <person name="Harder C.B."/>
            <person name="Rigling D."/>
            <person name="Ford K.L."/>
            <person name="Foster G.D."/>
            <person name="Pangilinan J."/>
            <person name="Papanicolaou A."/>
            <person name="Barry K."/>
            <person name="LaButti K."/>
            <person name="Viragh M."/>
            <person name="Koriabine M."/>
            <person name="Yan M."/>
            <person name="Riley R."/>
            <person name="Champramary S."/>
            <person name="Plett K.L."/>
            <person name="Tsai I.J."/>
            <person name="Slot J."/>
            <person name="Sipos G."/>
            <person name="Plett J."/>
            <person name="Nagy L.G."/>
            <person name="Grigoriev I.V."/>
        </authorList>
    </citation>
    <scope>NUCLEOTIDE SEQUENCE</scope>
    <source>
        <strain evidence="4">HWK02</strain>
    </source>
</reference>
<dbReference type="SUPFAM" id="SSF53474">
    <property type="entry name" value="alpha/beta-Hydrolases"/>
    <property type="match status" value="1"/>
</dbReference>
<dbReference type="Gene3D" id="3.40.50.1820">
    <property type="entry name" value="alpha/beta hydrolase"/>
    <property type="match status" value="1"/>
</dbReference>